<gene>
    <name evidence="3" type="ORF">CYFUS_007474</name>
</gene>
<dbReference type="GO" id="GO:0046872">
    <property type="term" value="F:metal ion binding"/>
    <property type="evidence" value="ECO:0007669"/>
    <property type="project" value="UniProtKB-KW"/>
</dbReference>
<feature type="domain" description="Cupin type-2" evidence="2">
    <location>
        <begin position="39"/>
        <end position="107"/>
    </location>
</feature>
<reference evidence="3 4" key="1">
    <citation type="submission" date="2017-06" db="EMBL/GenBank/DDBJ databases">
        <title>Sequencing and comparative analysis of myxobacterial genomes.</title>
        <authorList>
            <person name="Rupp O."/>
            <person name="Goesmann A."/>
            <person name="Sogaard-Andersen L."/>
        </authorList>
    </citation>
    <scope>NUCLEOTIDE SEQUENCE [LARGE SCALE GENOMIC DNA]</scope>
    <source>
        <strain evidence="3 4">DSM 52655</strain>
    </source>
</reference>
<name>A0A250JEJ0_9BACT</name>
<dbReference type="KEGG" id="cfus:CYFUS_007474"/>
<proteinExistence type="predicted"/>
<dbReference type="InterPro" id="IPR011051">
    <property type="entry name" value="RmlC_Cupin_sf"/>
</dbReference>
<keyword evidence="1" id="KW-0479">Metal-binding</keyword>
<dbReference type="Pfam" id="PF07883">
    <property type="entry name" value="Cupin_2"/>
    <property type="match status" value="2"/>
</dbReference>
<accession>A0A250JEJ0</accession>
<dbReference type="InterPro" id="IPR013096">
    <property type="entry name" value="Cupin_2"/>
</dbReference>
<protein>
    <recommendedName>
        <fullName evidence="2">Cupin type-2 domain-containing protein</fullName>
    </recommendedName>
</protein>
<evidence type="ECO:0000256" key="1">
    <source>
        <dbReference type="ARBA" id="ARBA00022723"/>
    </source>
</evidence>
<dbReference type="Gene3D" id="2.60.120.10">
    <property type="entry name" value="Jelly Rolls"/>
    <property type="match status" value="2"/>
</dbReference>
<dbReference type="InterPro" id="IPR014710">
    <property type="entry name" value="RmlC-like_jellyroll"/>
</dbReference>
<dbReference type="CDD" id="cd02208">
    <property type="entry name" value="cupin_RmlC-like"/>
    <property type="match status" value="1"/>
</dbReference>
<dbReference type="InterPro" id="IPR051610">
    <property type="entry name" value="GPI/OXD"/>
</dbReference>
<organism evidence="3 4">
    <name type="scientific">Cystobacter fuscus</name>
    <dbReference type="NCBI Taxonomy" id="43"/>
    <lineage>
        <taxon>Bacteria</taxon>
        <taxon>Pseudomonadati</taxon>
        <taxon>Myxococcota</taxon>
        <taxon>Myxococcia</taxon>
        <taxon>Myxococcales</taxon>
        <taxon>Cystobacterineae</taxon>
        <taxon>Archangiaceae</taxon>
        <taxon>Cystobacter</taxon>
    </lineage>
</organism>
<evidence type="ECO:0000313" key="3">
    <source>
        <dbReference type="EMBL" id="ATB41998.1"/>
    </source>
</evidence>
<dbReference type="EMBL" id="CP022098">
    <property type="protein sequence ID" value="ATB41998.1"/>
    <property type="molecule type" value="Genomic_DNA"/>
</dbReference>
<sequence>MIRRTLEAWNGSSRQRSGGVQWLVNRELIPEALGMLMIQELSGGSGLPVHGLPGAESVTFLLSGKGDWLGDGTSWPLKAGEGVFNPPGTPRAFEAGRDGNTVLLVVYGGSNDPRDAEPHAVHGGSGCGCRISRTADQESHSPLGEAGGFIDMGVHWLATTQTVGTRSVVVATSTFTPGGSHQLHRHPHADEFFLVLQGGGEHLTKDGPVRLNPGDLAYIPAGEWHGFQTDPGVTTRTVYGYLGAGSLAQAGYELLEEET</sequence>
<feature type="domain" description="Cupin type-2" evidence="2">
    <location>
        <begin position="173"/>
        <end position="228"/>
    </location>
</feature>
<evidence type="ECO:0000313" key="4">
    <source>
        <dbReference type="Proteomes" id="UP000217257"/>
    </source>
</evidence>
<dbReference type="RefSeq" id="WP_095989619.1">
    <property type="nucleotide sequence ID" value="NZ_CP022098.1"/>
</dbReference>
<dbReference type="AlphaFoldDB" id="A0A250JEJ0"/>
<dbReference type="Proteomes" id="UP000217257">
    <property type="component" value="Chromosome"/>
</dbReference>
<dbReference type="SUPFAM" id="SSF51182">
    <property type="entry name" value="RmlC-like cupins"/>
    <property type="match status" value="1"/>
</dbReference>
<evidence type="ECO:0000259" key="2">
    <source>
        <dbReference type="Pfam" id="PF07883"/>
    </source>
</evidence>
<dbReference type="PANTHER" id="PTHR35848">
    <property type="entry name" value="OXALATE-BINDING PROTEIN"/>
    <property type="match status" value="1"/>
</dbReference>